<dbReference type="CTD" id="36344876"/>
<feature type="region of interest" description="Disordered" evidence="1">
    <location>
        <begin position="2214"/>
        <end position="2247"/>
    </location>
</feature>
<dbReference type="KEGG" id="egl:EGR_09161"/>
<dbReference type="PANTHER" id="PTHR46306:SF1">
    <property type="entry name" value="BTB_POZ DOMAIN-CONTAINING PROTEIN 9"/>
    <property type="match status" value="1"/>
</dbReference>
<dbReference type="GO" id="GO:0008344">
    <property type="term" value="P:adult locomotory behavior"/>
    <property type="evidence" value="ECO:0007669"/>
    <property type="project" value="TreeGrafter"/>
</dbReference>
<dbReference type="GO" id="GO:0048512">
    <property type="term" value="P:circadian behavior"/>
    <property type="evidence" value="ECO:0007669"/>
    <property type="project" value="TreeGrafter"/>
</dbReference>
<dbReference type="EMBL" id="APAU02000134">
    <property type="protein sequence ID" value="EUB55997.1"/>
    <property type="molecule type" value="Genomic_DNA"/>
</dbReference>
<protein>
    <recommendedName>
        <fullName evidence="4">Desmoplakin SH3 domain-containing protein</fullName>
    </recommendedName>
</protein>
<sequence>MEYIGETHQALEQELDYQTYLEDELKKCVSRGLYPQQDASNLQTLININREHLEFLSPITSLEHMFSEMAQKVSDRAVDLVNAQGSPEFWDRNLSKNTRACWKTVQRLSNVSRVHISNASEYQLFYYNCDHFLKSLQKRAKANYDRYKDIDVEYPSITTTRLNSYITEGLFKFQSLASEVLRILDKARRVNPVYLRVRGLNRPVSGIMLCDYSTKNFGLRAGQHVYVLDNAYATPLTTSSETTDTSEASECSTCLPHCSLHRRPGCAICGLPLSTSTETTSQTDVEDVESGSVTEEEMNGRRRRNASESSTTTGSTSGPSDVSISATPPGCSHTLCSQREPVMWKVRTMDGSLTVDVPAVTVMVNEHDEEAINHAYEIYDFFTNMWREAIDIWLTKGVKALSAYFSSLIDAKYIRLENERVFEQFLEEVERAFPCEDPESGTANKFLNELITTLREKISRQDPREETSEYLYVKITEVASYRKTVQKLRDHVNQIKRFMKDVEENTSRDILDASTMKSIGDLKYVYEESVEEHRKLEKMIRQVNTLRTQQRSPRVPIHKVHTIFGEYYSSSEELSGESETSGSQYDIERNKDLSPHEFQLYTRDAAHRSTALTNRPRYVRRPHRKAIIVDVDDLLTESSDEGDTGQPRKRGRLLYKPTRKRPGEQISEAIEETKDSVVSSMTLNRKINLEKAMRRRGEVPMISSPDGRYRSRRHLQFTSGPQKGDVSMVYLQITAAKSTQDTMIPTGDNRQSRGIQIDIEKIPIDAKDVLMVEPRVASWQSDANGEMKLKHDVSLEPSQQEPRERRPISERTMEAIVSGTTKSGDYYERGVQMTSKDEYEGIIKPPMFNCSTTSTQTSIRRREGVKTTATMTEVLVEPVGPQIVHAAPPTLQQVPASEIITTVTSASEEPAHLIEVISSGRSAELPDSGIVAPSRERVSTVSPAAKSTAIAVSTAPSAELVDAWTGTDVVEEPVPIIQRETAIKVHSAPPVEATPVPITVRYGLIQTPYHLHYEGSFVGEVEKLKVEVTTHLTTVGMPLPERVVLSTAKSQVTYIPEVKTPGYVEATKGIVDRPKESLISSSEVASRKTVLSGTMTDIFIKSDQPDVLHSAPPIAPQLPQTEVYTAVTSFIEHPSHPAKMASSAWSPEHIDAGIAASEKKVTSAVTSAPEKPASKVYTQTVGPMTERGPNIVNRGMETIVFEDAMPLIKKESTVAVRSAPPIETTPTPVTLRYGLVKTPFQLHYEGIVTGEVEPTVVETSTSRMVGLETKVVRIPAPAKVVLSSAGSQITYIPEHHVTVTEGKSPSKVVIRTVQVQAIGKLETFLSTSSKPEMHSVEIQAVMDLGYMETATHAIERPKDSTISSAELTKPATMSTATMTEVLIQPKQTVVERSALPIPRTGLERRDSGTGAPAIDINTTTSSVSKAPVSKVSVQAIGITTEPLATFVDAWTETVVIEEAMPVIKRESTVKVQSAPPVETKPIQLKVKFGLIQTPYQLRYEGIMTGEVEKPKVMDTSALTIAETKPKVVEMPLPEKVVLSSAKSQTIYIPEHYVAVAKEVTPSKPIMCNAEAQAIQTVKHVEVVSTEPIIRSVEIQAVMVTGQAETASKMMDVPQGITVTSSELPRPKLVSNATMTEVRIEAAMPPVEHTSPSTKPRKLLTKRTQVIGITTEPLASYVDAWTEAMVIDEPTHLIREERTESVVHTAPPVEAKPAPIKVKFGQTQTPIQEKYEVTITAEIEKTKVVDTAVLTKEEIKYKAEKMQVPPRVEMLIAKTQVDYIPEQRAVIKEKVPMIEVKNRTIEVQATTTSDSLLSFPKRPLMHSLEVQALISPSQAETTTHVTEVPQSLIVTSTAIPHRITTSTATMTEAMIEPAKPIVLHSVPPTATATPKSEVTSSILRPETEMTSSGYSLEHVDTGIGAQEKETSTTVSSVLVTKRTKISTQTVGTATEPLSADVSRGTETMVVEEPMPIIQKESTVTVHAAPPLEATPTPVLIRYGTVQAAFQKLYESTSTKELVLPKMEYAAAVVDLIPTVQPTAVVRAPTLKFGTVQSVYESSVARATTSYEEAERPVTRTQIHTIQRESQHEATTEIEDAFDVLGLVCQYNFPDLQNDLTAHFILVRMFSRDSFYVPEVEVLRGVQAWLEADYHSRFEKFAALIASSSLPSVSVSSDDQQQQQQLKLQTTTANTFLLPAPPCSPVARKIQLTGHALLPSTRSNSSESLFSSASTPDSVTSGGAKSKTSDAGQATLEEVRAHLDRETADARSELIGCIRFELMSLTELSTEVRASHLLSPDDLLDKIGAKMKATFSQLPIRGRLLVRMFSRDSFYVPEVEVLRGVQAWLEADYHSRFEKFAALIASSSLPSVSVSSDDQQQQQQLKLQTTTANTFLLPAPPCSPVARKIQLTGHALLPSTRSNSSESLFSSASTPDSVTSGGAKSKTSDAGQATLEEVRAHLDRETADARSELIGCIRFELMSLTELSTEVRASHLLSPDDLLDKIGAKMKATFSQLPIRGRLRTLSYPLNNVPIIFIRA</sequence>
<feature type="region of interest" description="Disordered" evidence="1">
    <location>
        <begin position="277"/>
        <end position="331"/>
    </location>
</feature>
<dbReference type="PANTHER" id="PTHR46306">
    <property type="entry name" value="BTB/POZ DOMAIN-CONTAINING PROTEIN 9"/>
    <property type="match status" value="1"/>
</dbReference>
<feature type="compositionally biased region" description="Acidic residues" evidence="1">
    <location>
        <begin position="284"/>
        <end position="297"/>
    </location>
</feature>
<name>W6UCJ7_ECHGR</name>
<evidence type="ECO:0000313" key="3">
    <source>
        <dbReference type="Proteomes" id="UP000019149"/>
    </source>
</evidence>
<evidence type="ECO:0008006" key="4">
    <source>
        <dbReference type="Google" id="ProtNLM"/>
    </source>
</evidence>
<keyword evidence="3" id="KW-1185">Reference proteome</keyword>
<reference evidence="2 3" key="1">
    <citation type="journal article" date="2013" name="Nat. Genet.">
        <title>The genome of the hydatid tapeworm Echinococcus granulosus.</title>
        <authorList>
            <person name="Zheng H."/>
            <person name="Zhang W."/>
            <person name="Zhang L."/>
            <person name="Zhang Z."/>
            <person name="Li J."/>
            <person name="Lu G."/>
            <person name="Zhu Y."/>
            <person name="Wang Y."/>
            <person name="Huang Y."/>
            <person name="Liu J."/>
            <person name="Kang H."/>
            <person name="Chen J."/>
            <person name="Wang L."/>
            <person name="Chen A."/>
            <person name="Yu S."/>
            <person name="Gao Z."/>
            <person name="Jin L."/>
            <person name="Gu W."/>
            <person name="Wang Z."/>
            <person name="Zhao L."/>
            <person name="Shi B."/>
            <person name="Wen H."/>
            <person name="Lin R."/>
            <person name="Jones M.K."/>
            <person name="Brejova B."/>
            <person name="Vinar T."/>
            <person name="Zhao G."/>
            <person name="McManus D.P."/>
            <person name="Chen Z."/>
            <person name="Zhou Y."/>
            <person name="Wang S."/>
        </authorList>
    </citation>
    <scope>NUCLEOTIDE SEQUENCE [LARGE SCALE GENOMIC DNA]</scope>
</reference>
<dbReference type="RefSeq" id="XP_024347193.1">
    <property type="nucleotide sequence ID" value="XM_024498410.1"/>
</dbReference>
<feature type="compositionally biased region" description="Low complexity" evidence="1">
    <location>
        <begin position="2214"/>
        <end position="2228"/>
    </location>
</feature>
<evidence type="ECO:0000313" key="2">
    <source>
        <dbReference type="EMBL" id="EUB55997.1"/>
    </source>
</evidence>
<feature type="compositionally biased region" description="Low complexity" evidence="1">
    <location>
        <begin position="2413"/>
        <end position="2427"/>
    </location>
</feature>
<gene>
    <name evidence="2" type="ORF">EGR_09161</name>
</gene>
<dbReference type="STRING" id="6210.W6UCJ7"/>
<dbReference type="InterPro" id="IPR052407">
    <property type="entry name" value="BTB_POZ_domain_cont_9"/>
</dbReference>
<dbReference type="GO" id="GO:0050804">
    <property type="term" value="P:modulation of chemical synaptic transmission"/>
    <property type="evidence" value="ECO:0007669"/>
    <property type="project" value="TreeGrafter"/>
</dbReference>
<evidence type="ECO:0000256" key="1">
    <source>
        <dbReference type="SAM" id="MobiDB-lite"/>
    </source>
</evidence>
<dbReference type="GO" id="GO:0005737">
    <property type="term" value="C:cytoplasm"/>
    <property type="evidence" value="ECO:0007669"/>
    <property type="project" value="TreeGrafter"/>
</dbReference>
<accession>W6UCJ7</accession>
<dbReference type="GeneID" id="36344876"/>
<feature type="region of interest" description="Disordered" evidence="1">
    <location>
        <begin position="2413"/>
        <end position="2446"/>
    </location>
</feature>
<organism evidence="2 3">
    <name type="scientific">Echinococcus granulosus</name>
    <name type="common">Hydatid tapeworm</name>
    <dbReference type="NCBI Taxonomy" id="6210"/>
    <lineage>
        <taxon>Eukaryota</taxon>
        <taxon>Metazoa</taxon>
        <taxon>Spiralia</taxon>
        <taxon>Lophotrochozoa</taxon>
        <taxon>Platyhelminthes</taxon>
        <taxon>Cestoda</taxon>
        <taxon>Eucestoda</taxon>
        <taxon>Cyclophyllidea</taxon>
        <taxon>Taeniidae</taxon>
        <taxon>Echinococcus</taxon>
        <taxon>Echinococcus granulosus group</taxon>
    </lineage>
</organism>
<dbReference type="Proteomes" id="UP000019149">
    <property type="component" value="Unassembled WGS sequence"/>
</dbReference>
<proteinExistence type="predicted"/>
<dbReference type="OrthoDB" id="6252596at2759"/>
<comment type="caution">
    <text evidence="2">The sequence shown here is derived from an EMBL/GenBank/DDBJ whole genome shotgun (WGS) entry which is preliminary data.</text>
</comment>
<feature type="compositionally biased region" description="Low complexity" evidence="1">
    <location>
        <begin position="309"/>
        <end position="318"/>
    </location>
</feature>